<protein>
    <recommendedName>
        <fullName evidence="1">Peptidoglycan binding-like domain-containing protein</fullName>
    </recommendedName>
</protein>
<proteinExistence type="predicted"/>
<dbReference type="PROSITE" id="PS51318">
    <property type="entry name" value="TAT"/>
    <property type="match status" value="1"/>
</dbReference>
<organism evidence="2 3">
    <name type="scientific">Curtobacterium oceanosedimentum</name>
    <dbReference type="NCBI Taxonomy" id="465820"/>
    <lineage>
        <taxon>Bacteria</taxon>
        <taxon>Bacillati</taxon>
        <taxon>Actinomycetota</taxon>
        <taxon>Actinomycetes</taxon>
        <taxon>Micrococcales</taxon>
        <taxon>Microbacteriaceae</taxon>
        <taxon>Curtobacterium</taxon>
    </lineage>
</organism>
<dbReference type="GO" id="GO:1990281">
    <property type="term" value="C:efflux pump complex"/>
    <property type="evidence" value="ECO:0007669"/>
    <property type="project" value="TreeGrafter"/>
</dbReference>
<dbReference type="AlphaFoldDB" id="A0A147DPY7"/>
<dbReference type="InterPro" id="IPR006311">
    <property type="entry name" value="TAT_signal"/>
</dbReference>
<evidence type="ECO:0000313" key="2">
    <source>
        <dbReference type="EMBL" id="KTR51559.1"/>
    </source>
</evidence>
<dbReference type="Pfam" id="PF01471">
    <property type="entry name" value="PG_binding_1"/>
    <property type="match status" value="1"/>
</dbReference>
<dbReference type="SUPFAM" id="SSF47090">
    <property type="entry name" value="PGBD-like"/>
    <property type="match status" value="1"/>
</dbReference>
<dbReference type="PANTHER" id="PTHR30469">
    <property type="entry name" value="MULTIDRUG RESISTANCE PROTEIN MDTA"/>
    <property type="match status" value="1"/>
</dbReference>
<evidence type="ECO:0000313" key="3">
    <source>
        <dbReference type="Proteomes" id="UP000072763"/>
    </source>
</evidence>
<dbReference type="STRING" id="465820.NS263_12660"/>
<dbReference type="PATRIC" id="fig|465820.4.peg.2132"/>
<evidence type="ECO:0000259" key="1">
    <source>
        <dbReference type="Pfam" id="PF01471"/>
    </source>
</evidence>
<dbReference type="OrthoDB" id="3268648at2"/>
<dbReference type="InterPro" id="IPR036366">
    <property type="entry name" value="PGBDSf"/>
</dbReference>
<dbReference type="InterPro" id="IPR036365">
    <property type="entry name" value="PGBD-like_sf"/>
</dbReference>
<name>A0A147DPY7_9MICO</name>
<dbReference type="RefSeq" id="WP_153001817.1">
    <property type="nucleotide sequence ID" value="NZ_LDRC01000050.1"/>
</dbReference>
<dbReference type="Gene3D" id="1.10.101.10">
    <property type="entry name" value="PGBD-like superfamily/PGBD"/>
    <property type="match status" value="1"/>
</dbReference>
<dbReference type="GO" id="GO:0015562">
    <property type="term" value="F:efflux transmembrane transporter activity"/>
    <property type="evidence" value="ECO:0007669"/>
    <property type="project" value="TreeGrafter"/>
</dbReference>
<accession>A0A147DPY7</accession>
<dbReference type="EMBL" id="LDRC01000050">
    <property type="protein sequence ID" value="KTR51559.1"/>
    <property type="molecule type" value="Genomic_DNA"/>
</dbReference>
<sequence>MTSSTPRVHSRRAGRRTVVAAVCLVAVLGAAGASWALLASGPTAASASATDQATTGRHTSPVTRGDLTETWTYAGTLGYGAPVGIPGAAAGTVTWLPKPGQVVHRDEPLYAVDERPVLAMHGTVPLWRTLESGDRGQDVAQLNHNLAALGYGVVEDDVFGRRTLAAVRQWQRDRHREVTGTIGVDDVVFVDGDVRIASVEGQLGLPAEGDVLRVTSTRRVVVVTVGQQDADRFAVGTAVDVRVNGTGDPFPGKVVDSAPVEDTEGGAPKVSATIALESGDRELPAAATAQVDTVGRTERDVLSVPVAAIVAAGQDEYAVDVVRGGTTDRVPVDVGFVADGRIAVTGALREGDQVVVPS</sequence>
<dbReference type="PANTHER" id="PTHR30469:SF15">
    <property type="entry name" value="HLYD FAMILY OF SECRETION PROTEINS"/>
    <property type="match status" value="1"/>
</dbReference>
<comment type="caution">
    <text evidence="2">The sequence shown here is derived from an EMBL/GenBank/DDBJ whole genome shotgun (WGS) entry which is preliminary data.</text>
</comment>
<feature type="domain" description="Peptidoglycan binding-like" evidence="1">
    <location>
        <begin position="135"/>
        <end position="183"/>
    </location>
</feature>
<gene>
    <name evidence="2" type="ORF">NS359_09795</name>
</gene>
<dbReference type="Proteomes" id="UP000072763">
    <property type="component" value="Unassembled WGS sequence"/>
</dbReference>
<dbReference type="InterPro" id="IPR002477">
    <property type="entry name" value="Peptidoglycan-bd-like"/>
</dbReference>
<reference evidence="2 3" key="1">
    <citation type="journal article" date="2016" name="Front. Microbiol.">
        <title>Genomic Resource of Rice Seed Associated Bacteria.</title>
        <authorList>
            <person name="Midha S."/>
            <person name="Bansal K."/>
            <person name="Sharma S."/>
            <person name="Kumar N."/>
            <person name="Patil P.P."/>
            <person name="Chaudhry V."/>
            <person name="Patil P.B."/>
        </authorList>
    </citation>
    <scope>NUCLEOTIDE SEQUENCE [LARGE SCALE GENOMIC DNA]</scope>
    <source>
        <strain evidence="2 3">NS359</strain>
    </source>
</reference>
<dbReference type="Gene3D" id="2.40.420.20">
    <property type="match status" value="1"/>
</dbReference>